<feature type="chain" id="PRO_5037402806" evidence="1">
    <location>
        <begin position="24"/>
        <end position="265"/>
    </location>
</feature>
<proteinExistence type="predicted"/>
<reference evidence="3" key="1">
    <citation type="submission" date="2022-11" db="UniProtKB">
        <authorList>
            <consortium name="WormBaseParasite"/>
        </authorList>
    </citation>
    <scope>IDENTIFICATION</scope>
</reference>
<accession>A0A914CG40</accession>
<protein>
    <submittedName>
        <fullName evidence="3">Uncharacterized protein</fullName>
    </submittedName>
</protein>
<feature type="signal peptide" evidence="1">
    <location>
        <begin position="1"/>
        <end position="23"/>
    </location>
</feature>
<dbReference type="AlphaFoldDB" id="A0A914CG40"/>
<sequence>MNMKMNKFVTLIAFLCFCGLSQTAIFDHTLDVIPKEFFPLLFPIGEAPSNPCDQIALNAAQANFNTRLNISTDVTWRNATYLNTQVRQLFSNGTISSLQLVCYARDIFESTLRPRGYYDSCLSRYFLMNQPGADWYTVMTYIMFYQHLDLLCNQAFEKFVQLSTWSCIHIFETDAGNLACLTAFNNSVITGGYQNLCSDVSGFMTCEKAFWDNKCNSPVKISDQPFNDHHGVVVRCAAKKFDITGTSKGSAPFSERFCTILGSMS</sequence>
<dbReference type="Proteomes" id="UP000887540">
    <property type="component" value="Unplaced"/>
</dbReference>
<evidence type="ECO:0000313" key="2">
    <source>
        <dbReference type="Proteomes" id="UP000887540"/>
    </source>
</evidence>
<organism evidence="2 3">
    <name type="scientific">Acrobeloides nanus</name>
    <dbReference type="NCBI Taxonomy" id="290746"/>
    <lineage>
        <taxon>Eukaryota</taxon>
        <taxon>Metazoa</taxon>
        <taxon>Ecdysozoa</taxon>
        <taxon>Nematoda</taxon>
        <taxon>Chromadorea</taxon>
        <taxon>Rhabditida</taxon>
        <taxon>Tylenchina</taxon>
        <taxon>Cephalobomorpha</taxon>
        <taxon>Cephaloboidea</taxon>
        <taxon>Cephalobidae</taxon>
        <taxon>Acrobeloides</taxon>
    </lineage>
</organism>
<name>A0A914CG40_9BILA</name>
<dbReference type="WBParaSite" id="ACRNAN_scaffold10466.g29622.t1">
    <property type="protein sequence ID" value="ACRNAN_scaffold10466.g29622.t1"/>
    <property type="gene ID" value="ACRNAN_scaffold10466.g29622"/>
</dbReference>
<keyword evidence="2" id="KW-1185">Reference proteome</keyword>
<evidence type="ECO:0000256" key="1">
    <source>
        <dbReference type="SAM" id="SignalP"/>
    </source>
</evidence>
<evidence type="ECO:0000313" key="3">
    <source>
        <dbReference type="WBParaSite" id="ACRNAN_scaffold10466.g29622.t1"/>
    </source>
</evidence>
<keyword evidence="1" id="KW-0732">Signal</keyword>